<dbReference type="InterPro" id="IPR001789">
    <property type="entry name" value="Sig_transdc_resp-reg_receiver"/>
</dbReference>
<evidence type="ECO:0000313" key="4">
    <source>
        <dbReference type="EMBL" id="MFD1001453.1"/>
    </source>
</evidence>
<organism evidence="4 5">
    <name type="scientific">Ohtaekwangia kribbensis</name>
    <dbReference type="NCBI Taxonomy" id="688913"/>
    <lineage>
        <taxon>Bacteria</taxon>
        <taxon>Pseudomonadati</taxon>
        <taxon>Bacteroidota</taxon>
        <taxon>Cytophagia</taxon>
        <taxon>Cytophagales</taxon>
        <taxon>Fulvivirgaceae</taxon>
        <taxon>Ohtaekwangia</taxon>
    </lineage>
</organism>
<evidence type="ECO:0000259" key="3">
    <source>
        <dbReference type="PROSITE" id="PS50110"/>
    </source>
</evidence>
<keyword evidence="5" id="KW-1185">Reference proteome</keyword>
<comment type="caution">
    <text evidence="4">The sequence shown here is derived from an EMBL/GenBank/DDBJ whole genome shotgun (WGS) entry which is preliminary data.</text>
</comment>
<keyword evidence="1" id="KW-0597">Phosphoprotein</keyword>
<evidence type="ECO:0000313" key="5">
    <source>
        <dbReference type="Proteomes" id="UP001597112"/>
    </source>
</evidence>
<protein>
    <submittedName>
        <fullName evidence="4">Two-component system response regulator</fullName>
    </submittedName>
</protein>
<dbReference type="EMBL" id="JBHTKA010000007">
    <property type="protein sequence ID" value="MFD1001453.1"/>
    <property type="molecule type" value="Genomic_DNA"/>
</dbReference>
<comment type="caution">
    <text evidence="2">Lacks conserved residue(s) required for the propagation of feature annotation.</text>
</comment>
<evidence type="ECO:0000256" key="2">
    <source>
        <dbReference type="PROSITE-ProRule" id="PRU00169"/>
    </source>
</evidence>
<proteinExistence type="predicted"/>
<dbReference type="SMART" id="SM00448">
    <property type="entry name" value="REC"/>
    <property type="match status" value="1"/>
</dbReference>
<evidence type="ECO:0000256" key="1">
    <source>
        <dbReference type="ARBA" id="ARBA00022553"/>
    </source>
</evidence>
<feature type="domain" description="Response regulatory" evidence="3">
    <location>
        <begin position="2"/>
        <end position="117"/>
    </location>
</feature>
<dbReference type="Gene3D" id="3.40.50.2300">
    <property type="match status" value="1"/>
</dbReference>
<dbReference type="PANTHER" id="PTHR44591:SF3">
    <property type="entry name" value="RESPONSE REGULATORY DOMAIN-CONTAINING PROTEIN"/>
    <property type="match status" value="1"/>
</dbReference>
<dbReference type="RefSeq" id="WP_377581277.1">
    <property type="nucleotide sequence ID" value="NZ_JBHTKA010000007.1"/>
</dbReference>
<dbReference type="Proteomes" id="UP001597112">
    <property type="component" value="Unassembled WGS sequence"/>
</dbReference>
<dbReference type="Pfam" id="PF00072">
    <property type="entry name" value="Response_reg"/>
    <property type="match status" value="1"/>
</dbReference>
<name>A0ABW3K619_9BACT</name>
<dbReference type="PANTHER" id="PTHR44591">
    <property type="entry name" value="STRESS RESPONSE REGULATOR PROTEIN 1"/>
    <property type="match status" value="1"/>
</dbReference>
<dbReference type="InterPro" id="IPR050595">
    <property type="entry name" value="Bact_response_regulator"/>
</dbReference>
<accession>A0ABW3K619</accession>
<reference evidence="5" key="1">
    <citation type="journal article" date="2019" name="Int. J. Syst. Evol. Microbiol.">
        <title>The Global Catalogue of Microorganisms (GCM) 10K type strain sequencing project: providing services to taxonomists for standard genome sequencing and annotation.</title>
        <authorList>
            <consortium name="The Broad Institute Genomics Platform"/>
            <consortium name="The Broad Institute Genome Sequencing Center for Infectious Disease"/>
            <person name="Wu L."/>
            <person name="Ma J."/>
        </authorList>
    </citation>
    <scope>NUCLEOTIDE SEQUENCE [LARGE SCALE GENOMIC DNA]</scope>
    <source>
        <strain evidence="5">CCUG 58938</strain>
    </source>
</reference>
<gene>
    <name evidence="4" type="ORF">ACFQ21_19145</name>
</gene>
<dbReference type="SUPFAM" id="SSF52172">
    <property type="entry name" value="CheY-like"/>
    <property type="match status" value="1"/>
</dbReference>
<sequence length="125" mass="14433">MHVLVVDDLQIDRFILKKLLTPYYGVTTLSSSREAIAFALSHTFDIALLNVNLLHDMDCVSLLRELRAIQPHPFTAFATTCHVDKGRYRRLLQAGFESVMMKPFDLDEFNLLVKKHILQPTFVMR</sequence>
<dbReference type="InterPro" id="IPR011006">
    <property type="entry name" value="CheY-like_superfamily"/>
</dbReference>
<dbReference type="PROSITE" id="PS50110">
    <property type="entry name" value="RESPONSE_REGULATORY"/>
    <property type="match status" value="1"/>
</dbReference>